<evidence type="ECO:0008006" key="8">
    <source>
        <dbReference type="Google" id="ProtNLM"/>
    </source>
</evidence>
<evidence type="ECO:0000256" key="4">
    <source>
        <dbReference type="ARBA" id="ARBA00023136"/>
    </source>
</evidence>
<feature type="region of interest" description="Disordered" evidence="5">
    <location>
        <begin position="288"/>
        <end position="318"/>
    </location>
</feature>
<protein>
    <recommendedName>
        <fullName evidence="8">Major facilitator superfamily (MFS) profile domain-containing protein</fullName>
    </recommendedName>
</protein>
<dbReference type="GO" id="GO:0022857">
    <property type="term" value="F:transmembrane transporter activity"/>
    <property type="evidence" value="ECO:0007669"/>
    <property type="project" value="InterPro"/>
</dbReference>
<accession>A0A7R9K0P8</accession>
<comment type="subcellular location">
    <subcellularLocation>
        <location evidence="1">Membrane</location>
        <topology evidence="1">Multi-pass membrane protein</topology>
    </subcellularLocation>
</comment>
<dbReference type="InterPro" id="IPR036259">
    <property type="entry name" value="MFS_trans_sf"/>
</dbReference>
<dbReference type="PANTHER" id="PTHR43184:SF12">
    <property type="entry name" value="SUGAR PHOSPHATE EXCHANGER 3"/>
    <property type="match status" value="1"/>
</dbReference>
<keyword evidence="4 6" id="KW-0472">Membrane</keyword>
<feature type="transmembrane region" description="Helical" evidence="6">
    <location>
        <begin position="258"/>
        <end position="277"/>
    </location>
</feature>
<gene>
    <name evidence="7" type="ORF">TGEB3V08_LOCUS6769</name>
</gene>
<evidence type="ECO:0000313" key="7">
    <source>
        <dbReference type="EMBL" id="CAD7597462.1"/>
    </source>
</evidence>
<evidence type="ECO:0000256" key="5">
    <source>
        <dbReference type="SAM" id="MobiDB-lite"/>
    </source>
</evidence>
<sequence>MTATNTPKRLNALRRSQLTAPKAVGPLCRAHHVGALRIALYRKTLVFNPYYSSVQRIASNALRTAPRMYCVARKTYRSSILVLTFMAYTCYHLSRKSISVVKNVLNQNCSSFTMPAGLNSSDIHWCDWAPFNGNDSTTLLGAVDSSFLFAYAIAMYFSRLEGTGHITNYGNQSSRCLQMRVATREPYLMEASVSFVWILAGIVQTTGWPGVVSAVGKWFGKEKRGLIFGIWNSHTSIGNILGSVIAGEFVETNWGVSFIVPGAIIAFGGFIIFLFLVENPSNVHCDLPTSGEDKRERETSPLSWRETIQRTQVQEKAN</sequence>
<dbReference type="AlphaFoldDB" id="A0A7R9K0P8"/>
<evidence type="ECO:0000256" key="6">
    <source>
        <dbReference type="SAM" id="Phobius"/>
    </source>
</evidence>
<reference evidence="7" key="1">
    <citation type="submission" date="2020-11" db="EMBL/GenBank/DDBJ databases">
        <authorList>
            <person name="Tran Van P."/>
        </authorList>
    </citation>
    <scope>NUCLEOTIDE SEQUENCE</scope>
</reference>
<keyword evidence="3 6" id="KW-1133">Transmembrane helix</keyword>
<organism evidence="7">
    <name type="scientific">Timema genevievae</name>
    <name type="common">Walking stick</name>
    <dbReference type="NCBI Taxonomy" id="629358"/>
    <lineage>
        <taxon>Eukaryota</taxon>
        <taxon>Metazoa</taxon>
        <taxon>Ecdysozoa</taxon>
        <taxon>Arthropoda</taxon>
        <taxon>Hexapoda</taxon>
        <taxon>Insecta</taxon>
        <taxon>Pterygota</taxon>
        <taxon>Neoptera</taxon>
        <taxon>Polyneoptera</taxon>
        <taxon>Phasmatodea</taxon>
        <taxon>Timematodea</taxon>
        <taxon>Timematoidea</taxon>
        <taxon>Timematidae</taxon>
        <taxon>Timema</taxon>
    </lineage>
</organism>
<dbReference type="PANTHER" id="PTHR43184">
    <property type="entry name" value="MAJOR FACILITATOR SUPERFAMILY TRANSPORTER 16, ISOFORM B"/>
    <property type="match status" value="1"/>
</dbReference>
<dbReference type="EMBL" id="OE841845">
    <property type="protein sequence ID" value="CAD7597462.1"/>
    <property type="molecule type" value="Genomic_DNA"/>
</dbReference>
<feature type="transmembrane region" description="Helical" evidence="6">
    <location>
        <begin position="226"/>
        <end position="246"/>
    </location>
</feature>
<evidence type="ECO:0000256" key="3">
    <source>
        <dbReference type="ARBA" id="ARBA00022989"/>
    </source>
</evidence>
<dbReference type="Pfam" id="PF07690">
    <property type="entry name" value="MFS_1"/>
    <property type="match status" value="1"/>
</dbReference>
<dbReference type="GO" id="GO:0016020">
    <property type="term" value="C:membrane"/>
    <property type="evidence" value="ECO:0007669"/>
    <property type="project" value="UniProtKB-SubCell"/>
</dbReference>
<dbReference type="InterPro" id="IPR011701">
    <property type="entry name" value="MFS"/>
</dbReference>
<feature type="compositionally biased region" description="Polar residues" evidence="5">
    <location>
        <begin position="309"/>
        <end position="318"/>
    </location>
</feature>
<dbReference type="SUPFAM" id="SSF103473">
    <property type="entry name" value="MFS general substrate transporter"/>
    <property type="match status" value="1"/>
</dbReference>
<evidence type="ECO:0000256" key="1">
    <source>
        <dbReference type="ARBA" id="ARBA00004141"/>
    </source>
</evidence>
<keyword evidence="2 6" id="KW-0812">Transmembrane</keyword>
<proteinExistence type="predicted"/>
<dbReference type="Gene3D" id="1.20.1250.20">
    <property type="entry name" value="MFS general substrate transporter like domains"/>
    <property type="match status" value="1"/>
</dbReference>
<name>A0A7R9K0P8_TIMGE</name>
<evidence type="ECO:0000256" key="2">
    <source>
        <dbReference type="ARBA" id="ARBA00022692"/>
    </source>
</evidence>